<dbReference type="Pfam" id="PF02727">
    <property type="entry name" value="Cu_amine_oxidN2"/>
    <property type="match status" value="1"/>
</dbReference>
<dbReference type="OrthoDB" id="9772590at2"/>
<evidence type="ECO:0000256" key="9">
    <source>
        <dbReference type="ARBA" id="ARBA00023008"/>
    </source>
</evidence>
<evidence type="ECO:0000256" key="8">
    <source>
        <dbReference type="ARBA" id="ARBA00023002"/>
    </source>
</evidence>
<evidence type="ECO:0000256" key="3">
    <source>
        <dbReference type="ARBA" id="ARBA00001947"/>
    </source>
</evidence>
<evidence type="ECO:0000259" key="19">
    <source>
        <dbReference type="Pfam" id="PF02728"/>
    </source>
</evidence>
<evidence type="ECO:0000256" key="11">
    <source>
        <dbReference type="ARBA" id="ARBA00023211"/>
    </source>
</evidence>
<evidence type="ECO:0000256" key="7">
    <source>
        <dbReference type="ARBA" id="ARBA00022772"/>
    </source>
</evidence>
<keyword evidence="6 15" id="KW-0479">Metal-binding</keyword>
<dbReference type="InterPro" id="IPR049948">
    <property type="entry name" value="Cu_Am_ox_TPQ-bd"/>
</dbReference>
<evidence type="ECO:0000256" key="16">
    <source>
        <dbReference type="SAM" id="MobiDB-lite"/>
    </source>
</evidence>
<dbReference type="SUPFAM" id="SSF49998">
    <property type="entry name" value="Amine oxidase catalytic domain"/>
    <property type="match status" value="1"/>
</dbReference>
<dbReference type="PROSITE" id="PS01164">
    <property type="entry name" value="COPPER_AMINE_OXID_1"/>
    <property type="match status" value="1"/>
</dbReference>
<evidence type="ECO:0000256" key="1">
    <source>
        <dbReference type="ARBA" id="ARBA00001935"/>
    </source>
</evidence>
<comment type="cofactor">
    <cofactor evidence="15">
        <name>Cu cation</name>
        <dbReference type="ChEBI" id="CHEBI:23378"/>
    </cofactor>
    <text evidence="15">Contains 1 topaquinone per subunit.</text>
</comment>
<dbReference type="InterPro" id="IPR015800">
    <property type="entry name" value="Cu_amine_oxidase_N2"/>
</dbReference>
<evidence type="ECO:0000256" key="6">
    <source>
        <dbReference type="ARBA" id="ARBA00022723"/>
    </source>
</evidence>
<dbReference type="PROSITE" id="PS01165">
    <property type="entry name" value="COPPER_AMINE_OXID_2"/>
    <property type="match status" value="1"/>
</dbReference>
<comment type="cofactor">
    <cofactor evidence="1">
        <name>Cu cation</name>
        <dbReference type="ChEBI" id="CHEBI:23378"/>
    </cofactor>
</comment>
<comment type="catalytic activity">
    <reaction evidence="12">
        <text>a primary methyl amine + O2 + H2O = an aldehyde + H2O2 + NH4(+)</text>
        <dbReference type="Rhea" id="RHEA:16153"/>
        <dbReference type="ChEBI" id="CHEBI:15377"/>
        <dbReference type="ChEBI" id="CHEBI:15379"/>
        <dbReference type="ChEBI" id="CHEBI:16240"/>
        <dbReference type="ChEBI" id="CHEBI:17478"/>
        <dbReference type="ChEBI" id="CHEBI:28938"/>
        <dbReference type="ChEBI" id="CHEBI:228804"/>
        <dbReference type="EC" id="1.4.3.21"/>
    </reaction>
</comment>
<keyword evidence="21" id="KW-1185">Reference proteome</keyword>
<proteinExistence type="inferred from homology"/>
<evidence type="ECO:0000256" key="5">
    <source>
        <dbReference type="ARBA" id="ARBA00011738"/>
    </source>
</evidence>
<comment type="cofactor">
    <cofactor evidence="3">
        <name>Zn(2+)</name>
        <dbReference type="ChEBI" id="CHEBI:29105"/>
    </cofactor>
</comment>
<dbReference type="Gene3D" id="2.70.98.20">
    <property type="entry name" value="Copper amine oxidase, catalytic domain"/>
    <property type="match status" value="1"/>
</dbReference>
<protein>
    <recommendedName>
        <fullName evidence="15">Amine oxidase</fullName>
        <ecNumber evidence="15">1.4.3.-</ecNumber>
    </recommendedName>
</protein>
<dbReference type="InterPro" id="IPR016182">
    <property type="entry name" value="Cu_amine_oxidase_N-reg"/>
</dbReference>
<feature type="active site" description="Schiff-base intermediate with substrate; via topaquinone" evidence="13">
    <location>
        <position position="385"/>
    </location>
</feature>
<dbReference type="FunFam" id="2.70.98.20:FF:000001">
    <property type="entry name" value="Amine oxidase"/>
    <property type="match status" value="1"/>
</dbReference>
<comment type="similarity">
    <text evidence="4 15">Belongs to the copper/topaquinone oxidase family.</text>
</comment>
<dbReference type="EMBL" id="QJVD01000077">
    <property type="protein sequence ID" value="PYI64083.1"/>
    <property type="molecule type" value="Genomic_DNA"/>
</dbReference>
<dbReference type="SUPFAM" id="SSF54416">
    <property type="entry name" value="Amine oxidase N-terminal region"/>
    <property type="match status" value="2"/>
</dbReference>
<keyword evidence="7 13" id="KW-0801">TPQ</keyword>
<evidence type="ECO:0000256" key="10">
    <source>
        <dbReference type="ARBA" id="ARBA00023157"/>
    </source>
</evidence>
<evidence type="ECO:0000259" key="17">
    <source>
        <dbReference type="Pfam" id="PF01179"/>
    </source>
</evidence>
<name>A0A2V5L2U9_9MICC</name>
<dbReference type="SMR" id="A0A2V5L2U9"/>
<dbReference type="RefSeq" id="WP_110503253.1">
    <property type="nucleotide sequence ID" value="NZ_QJVD01000077.1"/>
</dbReference>
<feature type="compositionally biased region" description="Low complexity" evidence="16">
    <location>
        <begin position="627"/>
        <end position="640"/>
    </location>
</feature>
<feature type="domain" description="Copper amine oxidase catalytic" evidence="17">
    <location>
        <begin position="225"/>
        <end position="626"/>
    </location>
</feature>
<sequence>MSVSTETHSVVGVSHPLDPLSRAEISRAVSVLKDGQAAAESFRFISVELREPAKELLRAGSETVREADAVLVDRGTGIAYAAVVGLDSGVVETWTQLASGVQPPFMLDEFAECEQACRKDPNVIAALAARGLTDLGLVCFEPWSVGYFGEDAQGRRLMRALVFVRDNPTDSPYAHPIENFVVFYDLSSGTVVKVEDNEAIPVPSASGNYLPEYVGPARTDLNPISITQPKGPSFKVTGNHVRWADWSFRVGFTPREGLVLHQLRFRDQGIDRPVINRASLSEMVVPYGDPAPVQAKKNAFDSGEYNIGNMANSLKLGCDCLGEIKYFDGITTDSHGNPMTIENAICMHEEDDSIMWKHFDFREGTAEVRRSRKLVISFIATVANYEYGFYWHLYLDGSIEFLVKATGILSTAAQHPGEKTPYGQALNNDGLYGPIHQHMFNVRMDFEIDGPRNAVYEVDMEIPENNPTHTAFKAVDRLLETEQAAIRKADVSKHRFWKIANHDSRNIVDEPVAYRLIPTNGITLAAGDESYVSQRAQFARNNLWVTAYDRNERFAAGEFPNQSTGGDDGLPAWTQADRNIVDKDLVLWYTFGMHHVVRLEDWPVMPRQNIGFMLEPHGFFNQNPTLNLPSPETTTNTNTTHCCNQN</sequence>
<evidence type="ECO:0000259" key="18">
    <source>
        <dbReference type="Pfam" id="PF02727"/>
    </source>
</evidence>
<accession>A0A2V5L2U9</accession>
<evidence type="ECO:0000256" key="13">
    <source>
        <dbReference type="PIRSR" id="PIRSR600269-50"/>
    </source>
</evidence>
<dbReference type="PANTHER" id="PTHR10638:SF86">
    <property type="entry name" value="COPPER AMINE OXIDASE 1-RELATED"/>
    <property type="match status" value="1"/>
</dbReference>
<feature type="domain" description="Copper amine oxidase N3-terminal" evidence="19">
    <location>
        <begin position="103"/>
        <end position="203"/>
    </location>
</feature>
<comment type="PTM">
    <text evidence="14 15">Topaquinone (TPQ) is generated by copper-dependent autoxidation of a specific tyrosyl residue.</text>
</comment>
<feature type="modified residue" description="2',4',5'-topaquinone" evidence="14">
    <location>
        <position position="385"/>
    </location>
</feature>
<dbReference type="NCBIfam" id="NF008559">
    <property type="entry name" value="PRK11504.1"/>
    <property type="match status" value="1"/>
</dbReference>
<dbReference type="Gene3D" id="3.10.450.40">
    <property type="match status" value="2"/>
</dbReference>
<evidence type="ECO:0000256" key="14">
    <source>
        <dbReference type="PIRSR" id="PIRSR600269-51"/>
    </source>
</evidence>
<evidence type="ECO:0000313" key="21">
    <source>
        <dbReference type="Proteomes" id="UP000247832"/>
    </source>
</evidence>
<organism evidence="20 21">
    <name type="scientific">Arthrobacter livingstonensis</name>
    <dbReference type="NCBI Taxonomy" id="670078"/>
    <lineage>
        <taxon>Bacteria</taxon>
        <taxon>Bacillati</taxon>
        <taxon>Actinomycetota</taxon>
        <taxon>Actinomycetes</taxon>
        <taxon>Micrococcales</taxon>
        <taxon>Micrococcaceae</taxon>
        <taxon>Arthrobacter</taxon>
    </lineage>
</organism>
<comment type="caution">
    <text evidence="20">The sequence shown here is derived from an EMBL/GenBank/DDBJ whole genome shotgun (WGS) entry which is preliminary data.</text>
</comment>
<feature type="region of interest" description="Disordered" evidence="16">
    <location>
        <begin position="627"/>
        <end position="646"/>
    </location>
</feature>
<evidence type="ECO:0000313" key="20">
    <source>
        <dbReference type="EMBL" id="PYI64083.1"/>
    </source>
</evidence>
<keyword evidence="9 15" id="KW-0186">Copper</keyword>
<dbReference type="InterPro" id="IPR000269">
    <property type="entry name" value="Cu_amine_oxidase"/>
</dbReference>
<keyword evidence="11" id="KW-0464">Manganese</keyword>
<dbReference type="AlphaFoldDB" id="A0A2V5L2U9"/>
<dbReference type="PANTHER" id="PTHR10638">
    <property type="entry name" value="COPPER AMINE OXIDASE"/>
    <property type="match status" value="1"/>
</dbReference>
<dbReference type="GO" id="GO:0048038">
    <property type="term" value="F:quinone binding"/>
    <property type="evidence" value="ECO:0007669"/>
    <property type="project" value="InterPro"/>
</dbReference>
<dbReference type="GO" id="GO:0005507">
    <property type="term" value="F:copper ion binding"/>
    <property type="evidence" value="ECO:0007669"/>
    <property type="project" value="InterPro"/>
</dbReference>
<dbReference type="InterPro" id="IPR036460">
    <property type="entry name" value="Cu_amine_oxidase_C_sf"/>
</dbReference>
<gene>
    <name evidence="20" type="primary">tynA</name>
    <name evidence="20" type="ORF">CVV68_22740</name>
</gene>
<comment type="cofactor">
    <cofactor evidence="2">
        <name>Mn(2+)</name>
        <dbReference type="ChEBI" id="CHEBI:29035"/>
    </cofactor>
</comment>
<dbReference type="InterPro" id="IPR015802">
    <property type="entry name" value="Cu_amine_oxidase_N3"/>
</dbReference>
<evidence type="ECO:0000256" key="15">
    <source>
        <dbReference type="RuleBase" id="RU000672"/>
    </source>
</evidence>
<keyword evidence="10" id="KW-1015">Disulfide bond</keyword>
<reference evidence="20 21" key="1">
    <citation type="submission" date="2018-05" db="EMBL/GenBank/DDBJ databases">
        <title>Genetic diversity of glacier-inhabiting Cryobacterium bacteria in China and description of Cryobacterium mengkeensis sp. nov. and Arthrobacter glacialis sp. nov.</title>
        <authorList>
            <person name="Liu Q."/>
            <person name="Xin Y.-H."/>
        </authorList>
    </citation>
    <scope>NUCLEOTIDE SEQUENCE [LARGE SCALE GENOMIC DNA]</scope>
    <source>
        <strain evidence="20 21">LI2</strain>
    </source>
</reference>
<dbReference type="Pfam" id="PF02728">
    <property type="entry name" value="Cu_amine_oxidN3"/>
    <property type="match status" value="1"/>
</dbReference>
<evidence type="ECO:0000256" key="4">
    <source>
        <dbReference type="ARBA" id="ARBA00007983"/>
    </source>
</evidence>
<feature type="active site" description="Proton acceptor" evidence="13">
    <location>
        <position position="301"/>
    </location>
</feature>
<dbReference type="GO" id="GO:0008131">
    <property type="term" value="F:primary methylamine oxidase activity"/>
    <property type="evidence" value="ECO:0007669"/>
    <property type="project" value="UniProtKB-EC"/>
</dbReference>
<evidence type="ECO:0000256" key="12">
    <source>
        <dbReference type="ARBA" id="ARBA00048032"/>
    </source>
</evidence>
<evidence type="ECO:0000256" key="2">
    <source>
        <dbReference type="ARBA" id="ARBA00001936"/>
    </source>
</evidence>
<dbReference type="InterPro" id="IPR015798">
    <property type="entry name" value="Cu_amine_oxidase_C"/>
</dbReference>
<comment type="subunit">
    <text evidence="5">Homodimer.</text>
</comment>
<feature type="domain" description="Copper amine oxidase N2-terminal" evidence="18">
    <location>
        <begin position="15"/>
        <end position="95"/>
    </location>
</feature>
<dbReference type="EC" id="1.4.3.-" evidence="15"/>
<keyword evidence="8 15" id="KW-0560">Oxidoreductase</keyword>
<dbReference type="Proteomes" id="UP000247832">
    <property type="component" value="Unassembled WGS sequence"/>
</dbReference>
<dbReference type="Pfam" id="PF01179">
    <property type="entry name" value="Cu_amine_oxid"/>
    <property type="match status" value="1"/>
</dbReference>
<dbReference type="InterPro" id="IPR049947">
    <property type="entry name" value="Cu_Am_Ox_Cu-bd"/>
</dbReference>
<dbReference type="GO" id="GO:0009308">
    <property type="term" value="P:amine metabolic process"/>
    <property type="evidence" value="ECO:0007669"/>
    <property type="project" value="UniProtKB-UniRule"/>
</dbReference>